<sequence>MEENQLRKYWSAYTDAWKLMKNRQMVKEDHVAQMIKKHGNPVMSRLFCLVVWQEIKRINSGGAPLQDKQYEECLTGAWKLFKQYSEPNDTEEYWNGLVDMISSMSKEYGNCSFISNLLIHVTLEELERIWRSRKQK</sequence>
<reference evidence="1" key="1">
    <citation type="submission" date="2017-06" db="EMBL/GenBank/DDBJ databases">
        <title>Novel phages from South African skin metaviromes.</title>
        <authorList>
            <person name="van Zyl L.J."/>
            <person name="Abrahams Y."/>
            <person name="Stander E.A."/>
            <person name="Kirby B.M."/>
            <person name="Clavaud C."/>
            <person name="Farcet C."/>
            <person name="Breton L."/>
            <person name="Trindade M.I."/>
        </authorList>
    </citation>
    <scope>NUCLEOTIDE SEQUENCE</scope>
</reference>
<protein>
    <submittedName>
        <fullName evidence="1">Uncharacterized protein</fullName>
    </submittedName>
</protein>
<proteinExistence type="predicted"/>
<organism evidence="1">
    <name type="scientific">uncultured Caudovirales phage</name>
    <dbReference type="NCBI Taxonomy" id="2100421"/>
    <lineage>
        <taxon>Viruses</taxon>
        <taxon>Duplodnaviria</taxon>
        <taxon>Heunggongvirae</taxon>
        <taxon>Uroviricota</taxon>
        <taxon>Caudoviricetes</taxon>
        <taxon>Peduoviridae</taxon>
        <taxon>Maltschvirus</taxon>
        <taxon>Maltschvirus maltsch</taxon>
    </lineage>
</organism>
<accession>A0A2H4JF74</accession>
<gene>
    <name evidence="1" type="ORF">10S8_10</name>
</gene>
<evidence type="ECO:0000313" key="1">
    <source>
        <dbReference type="EMBL" id="ASN71566.1"/>
    </source>
</evidence>
<dbReference type="EMBL" id="MF417928">
    <property type="protein sequence ID" value="ASN71566.1"/>
    <property type="molecule type" value="Genomic_DNA"/>
</dbReference>
<name>A0A2H4JF74_9CAUD</name>